<feature type="transmembrane region" description="Helical" evidence="6">
    <location>
        <begin position="83"/>
        <end position="102"/>
    </location>
</feature>
<dbReference type="CDD" id="cd06173">
    <property type="entry name" value="MFS_MefA_like"/>
    <property type="match status" value="1"/>
</dbReference>
<dbReference type="InterPro" id="IPR011701">
    <property type="entry name" value="MFS"/>
</dbReference>
<gene>
    <name evidence="7" type="ORF">SAMN05421811_122158</name>
</gene>
<evidence type="ECO:0000256" key="3">
    <source>
        <dbReference type="ARBA" id="ARBA00022692"/>
    </source>
</evidence>
<dbReference type="EMBL" id="FOHX01000022">
    <property type="protein sequence ID" value="SEU44116.1"/>
    <property type="molecule type" value="Genomic_DNA"/>
</dbReference>
<proteinExistence type="predicted"/>
<feature type="transmembrane region" description="Helical" evidence="6">
    <location>
        <begin position="306"/>
        <end position="326"/>
    </location>
</feature>
<evidence type="ECO:0000256" key="6">
    <source>
        <dbReference type="SAM" id="Phobius"/>
    </source>
</evidence>
<dbReference type="Pfam" id="PF07690">
    <property type="entry name" value="MFS_1"/>
    <property type="match status" value="1"/>
</dbReference>
<protein>
    <submittedName>
        <fullName evidence="7">Predicted arabinose efflux permease, MFS family</fullName>
    </submittedName>
</protein>
<evidence type="ECO:0000256" key="1">
    <source>
        <dbReference type="ARBA" id="ARBA00004651"/>
    </source>
</evidence>
<keyword evidence="5 6" id="KW-0472">Membrane</keyword>
<dbReference type="PANTHER" id="PTHR23513:SF11">
    <property type="entry name" value="STAPHYLOFERRIN A TRANSPORTER"/>
    <property type="match status" value="1"/>
</dbReference>
<keyword evidence="3 6" id="KW-0812">Transmembrane</keyword>
<dbReference type="SUPFAM" id="SSF103473">
    <property type="entry name" value="MFS general substrate transporter"/>
    <property type="match status" value="1"/>
</dbReference>
<feature type="transmembrane region" description="Helical" evidence="6">
    <location>
        <begin position="217"/>
        <end position="235"/>
    </location>
</feature>
<dbReference type="AlphaFoldDB" id="A0A1I0LQ85"/>
<dbReference type="RefSeq" id="WP_177241166.1">
    <property type="nucleotide sequence ID" value="NZ_FOHX01000022.1"/>
</dbReference>
<feature type="transmembrane region" description="Helical" evidence="6">
    <location>
        <begin position="50"/>
        <end position="71"/>
    </location>
</feature>
<feature type="transmembrane region" description="Helical" evidence="6">
    <location>
        <begin position="283"/>
        <end position="300"/>
    </location>
</feature>
<evidence type="ECO:0000256" key="5">
    <source>
        <dbReference type="ARBA" id="ARBA00023136"/>
    </source>
</evidence>
<feature type="transmembrane region" description="Helical" evidence="6">
    <location>
        <begin position="372"/>
        <end position="394"/>
    </location>
</feature>
<evidence type="ECO:0000313" key="8">
    <source>
        <dbReference type="Proteomes" id="UP000199361"/>
    </source>
</evidence>
<dbReference type="STRING" id="568860.SAMN05421811_122158"/>
<dbReference type="Proteomes" id="UP000199361">
    <property type="component" value="Unassembled WGS sequence"/>
</dbReference>
<dbReference type="PANTHER" id="PTHR23513">
    <property type="entry name" value="INTEGRAL MEMBRANE EFFLUX PROTEIN-RELATED"/>
    <property type="match status" value="1"/>
</dbReference>
<accession>A0A1I0LQ85</accession>
<evidence type="ECO:0000256" key="2">
    <source>
        <dbReference type="ARBA" id="ARBA00022475"/>
    </source>
</evidence>
<keyword evidence="2" id="KW-1003">Cell membrane</keyword>
<dbReference type="Gene3D" id="1.20.1250.20">
    <property type="entry name" value="MFS general substrate transporter like domains"/>
    <property type="match status" value="1"/>
</dbReference>
<dbReference type="GO" id="GO:0022857">
    <property type="term" value="F:transmembrane transporter activity"/>
    <property type="evidence" value="ECO:0007669"/>
    <property type="project" value="InterPro"/>
</dbReference>
<name>A0A1I0LQ85_9ACTN</name>
<reference evidence="7 8" key="1">
    <citation type="submission" date="2016-10" db="EMBL/GenBank/DDBJ databases">
        <authorList>
            <person name="de Groot N.N."/>
        </authorList>
    </citation>
    <scope>NUCLEOTIDE SEQUENCE [LARGE SCALE GENOMIC DNA]</scope>
    <source>
        <strain evidence="7 8">CGMCC 4.5598</strain>
    </source>
</reference>
<feature type="transmembrane region" description="Helical" evidence="6">
    <location>
        <begin position="169"/>
        <end position="190"/>
    </location>
</feature>
<keyword evidence="8" id="KW-1185">Reference proteome</keyword>
<feature type="transmembrane region" description="Helical" evidence="6">
    <location>
        <begin position="338"/>
        <end position="360"/>
    </location>
</feature>
<feature type="transmembrane region" description="Helical" evidence="6">
    <location>
        <begin position="20"/>
        <end position="44"/>
    </location>
</feature>
<sequence length="411" mass="42817">MRFAPPSVDLTALRSPAFRLIALAQLGFVLGEQVLVVAVTVSVLGAGGDAATVGVVLAAKGIASLCLLLPGGVWSDRLPRRRILTVMLVVDAITAGVPLLVTGSLWPAAVMFVLGAAEAFIRPALNAVLAGVLEEGQRVSGRALVNICTRLGVVTGPVAGTLLAGGSMAFPFVLAALVFAASAFAFRRLAEPSWTPVARRSLLKEAMAGFADAGRRPWLTALLLFSPISLMFVIAPSQVLLPVLSRDTFGSFTAYGTALACYGAGGLISSVTMMAWRPRRPGVVAMCAMASYALVPLGLLYAPSVWILFCCYLVAGFGVETYALCWDVAMYREVPDHLIGRITSLAWLSTFGLMPFGQALTGPLTDLAGDGAVLLTAAGLVLVIPPCLLLVAGMPHLRGTRTPRTTSGPPA</sequence>
<comment type="subcellular location">
    <subcellularLocation>
        <location evidence="1">Cell membrane</location>
        <topology evidence="1">Multi-pass membrane protein</topology>
    </subcellularLocation>
</comment>
<evidence type="ECO:0000313" key="7">
    <source>
        <dbReference type="EMBL" id="SEU44116.1"/>
    </source>
</evidence>
<organism evidence="7 8">
    <name type="scientific">Nonomuraea wenchangensis</name>
    <dbReference type="NCBI Taxonomy" id="568860"/>
    <lineage>
        <taxon>Bacteria</taxon>
        <taxon>Bacillati</taxon>
        <taxon>Actinomycetota</taxon>
        <taxon>Actinomycetes</taxon>
        <taxon>Streptosporangiales</taxon>
        <taxon>Streptosporangiaceae</taxon>
        <taxon>Nonomuraea</taxon>
    </lineage>
</organism>
<evidence type="ECO:0000256" key="4">
    <source>
        <dbReference type="ARBA" id="ARBA00022989"/>
    </source>
</evidence>
<keyword evidence="4 6" id="KW-1133">Transmembrane helix</keyword>
<feature type="transmembrane region" description="Helical" evidence="6">
    <location>
        <begin position="255"/>
        <end position="276"/>
    </location>
</feature>
<dbReference type="GO" id="GO:0005886">
    <property type="term" value="C:plasma membrane"/>
    <property type="evidence" value="ECO:0007669"/>
    <property type="project" value="UniProtKB-SubCell"/>
</dbReference>
<dbReference type="InterPro" id="IPR036259">
    <property type="entry name" value="MFS_trans_sf"/>
</dbReference>